<dbReference type="InterPro" id="IPR013950">
    <property type="entry name" value="Mis14/Nsl1"/>
</dbReference>
<organism evidence="3">
    <name type="scientific">Candida tenuis (strain ATCC 10573 / BCRC 21748 / CBS 615 / JCM 9827 / NBRC 10315 / NRRL Y-1498 / VKM Y-70)</name>
    <name type="common">Yeast</name>
    <name type="synonym">Yamadazyma tenuis</name>
    <dbReference type="NCBI Taxonomy" id="590646"/>
    <lineage>
        <taxon>Eukaryota</taxon>
        <taxon>Fungi</taxon>
        <taxon>Dikarya</taxon>
        <taxon>Ascomycota</taxon>
        <taxon>Saccharomycotina</taxon>
        <taxon>Pichiomycetes</taxon>
        <taxon>Debaryomycetaceae</taxon>
        <taxon>Yamadazyma</taxon>
    </lineage>
</organism>
<dbReference type="GO" id="GO:0000070">
    <property type="term" value="P:mitotic sister chromatid segregation"/>
    <property type="evidence" value="ECO:0007669"/>
    <property type="project" value="InterPro"/>
</dbReference>
<proteinExistence type="predicted"/>
<evidence type="ECO:0000256" key="1">
    <source>
        <dbReference type="SAM" id="Coils"/>
    </source>
</evidence>
<dbReference type="Pfam" id="PF08641">
    <property type="entry name" value="Mis14"/>
    <property type="match status" value="1"/>
</dbReference>
<name>G3AY26_CANTC</name>
<dbReference type="EMBL" id="GL996512">
    <property type="protein sequence ID" value="EGV65756.1"/>
    <property type="molecule type" value="Genomic_DNA"/>
</dbReference>
<accession>G3AY26</accession>
<evidence type="ECO:0000313" key="2">
    <source>
        <dbReference type="EMBL" id="EGV65756.1"/>
    </source>
</evidence>
<dbReference type="eggNOG" id="ENOG502SA1D">
    <property type="taxonomic scope" value="Eukaryota"/>
</dbReference>
<feature type="coiled-coil region" evidence="1">
    <location>
        <begin position="189"/>
        <end position="216"/>
    </location>
</feature>
<dbReference type="HOGENOM" id="CLU_100671_0_0_1"/>
<keyword evidence="3" id="KW-1185">Reference proteome</keyword>
<dbReference type="STRING" id="590646.G3AY26"/>
<dbReference type="OrthoDB" id="2135762at2759"/>
<dbReference type="Proteomes" id="UP000000707">
    <property type="component" value="Unassembled WGS sequence"/>
</dbReference>
<reference evidence="2 3" key="1">
    <citation type="journal article" date="2011" name="Proc. Natl. Acad. Sci. U.S.A.">
        <title>Comparative genomics of xylose-fermenting fungi for enhanced biofuel production.</title>
        <authorList>
            <person name="Wohlbach D.J."/>
            <person name="Kuo A."/>
            <person name="Sato T.K."/>
            <person name="Potts K.M."/>
            <person name="Salamov A.A."/>
            <person name="LaButti K.M."/>
            <person name="Sun H."/>
            <person name="Clum A."/>
            <person name="Pangilinan J.L."/>
            <person name="Lindquist E.A."/>
            <person name="Lucas S."/>
            <person name="Lapidus A."/>
            <person name="Jin M."/>
            <person name="Gunawan C."/>
            <person name="Balan V."/>
            <person name="Dale B.E."/>
            <person name="Jeffries T.W."/>
            <person name="Zinkel R."/>
            <person name="Barry K.W."/>
            <person name="Grigoriev I.V."/>
            <person name="Gasch A.P."/>
        </authorList>
    </citation>
    <scope>NUCLEOTIDE SEQUENCE [LARGE SCALE GENOMIC DNA]</scope>
    <source>
        <strain evidence="3">ATCC 10573 / BCRC 21748 / CBS 615 / JCM 9827 / NBRC 10315 / NRRL Y-1498 / VKM Y-70</strain>
    </source>
</reference>
<evidence type="ECO:0000313" key="3">
    <source>
        <dbReference type="Proteomes" id="UP000000707"/>
    </source>
</evidence>
<protein>
    <submittedName>
        <fullName evidence="2">Mis14-domain-containing protein</fullName>
    </submittedName>
</protein>
<dbReference type="PANTHER" id="PTHR31749">
    <property type="entry name" value="KINETOCHORE-ASSOCIATED PROTEIN NSL1 HOMOLOG"/>
    <property type="match status" value="1"/>
</dbReference>
<gene>
    <name evidence="2" type="ORF">CANTEDRAFT_112615</name>
</gene>
<dbReference type="AlphaFoldDB" id="G3AY26"/>
<keyword evidence="1" id="KW-0175">Coiled coil</keyword>
<dbReference type="GeneID" id="18246605"/>
<dbReference type="PANTHER" id="PTHR31749:SF3">
    <property type="entry name" value="KINETOCHORE-ASSOCIATED PROTEIN NSL1 HOMOLOG"/>
    <property type="match status" value="1"/>
</dbReference>
<dbReference type="KEGG" id="cten:18246605"/>
<dbReference type="RefSeq" id="XP_006684330.1">
    <property type="nucleotide sequence ID" value="XM_006684267.1"/>
</dbReference>
<dbReference type="GO" id="GO:0000444">
    <property type="term" value="C:MIS12/MIND type complex"/>
    <property type="evidence" value="ECO:0007669"/>
    <property type="project" value="TreeGrafter"/>
</dbReference>
<sequence>MDPGQNHQKLQLTKQELRFIYNQVLNHVLAKLDLHLPTPNNDPMKNKVTNLLHDYLKEVFEMAKHAMVVDGLDMSTRGAASISDVLSLKPKEKTEPFDFELNSKLREILQSVEQETIEVTQLRKKIPQKIDAKYSNVVQDVDQKVSEFLDRLNTIEPEIDIDKSSDDIEDILPRISEIIQDYETHLIQMNELKDTIPKQTAEVEKLSELVQFLEEQYNNEP</sequence>